<keyword evidence="3" id="KW-1185">Reference proteome</keyword>
<feature type="compositionally biased region" description="Basic and acidic residues" evidence="1">
    <location>
        <begin position="1"/>
        <end position="14"/>
    </location>
</feature>
<evidence type="ECO:0000313" key="2">
    <source>
        <dbReference type="EMBL" id="RYR30791.1"/>
    </source>
</evidence>
<gene>
    <name evidence="2" type="ORF">Ahy_B01g055560</name>
</gene>
<evidence type="ECO:0000313" key="3">
    <source>
        <dbReference type="Proteomes" id="UP000289738"/>
    </source>
</evidence>
<evidence type="ECO:0008006" key="4">
    <source>
        <dbReference type="Google" id="ProtNLM"/>
    </source>
</evidence>
<dbReference type="Proteomes" id="UP000289738">
    <property type="component" value="Chromosome B01"/>
</dbReference>
<feature type="compositionally biased region" description="Acidic residues" evidence="1">
    <location>
        <begin position="32"/>
        <end position="52"/>
    </location>
</feature>
<comment type="caution">
    <text evidence="2">The sequence shown here is derived from an EMBL/GenBank/DDBJ whole genome shotgun (WGS) entry which is preliminary data.</text>
</comment>
<protein>
    <recommendedName>
        <fullName evidence="4">Transposase MuDR plant domain-containing protein</fullName>
    </recommendedName>
</protein>
<dbReference type="AlphaFoldDB" id="A0A445AWJ2"/>
<dbReference type="PANTHER" id="PTHR31973:SF195">
    <property type="entry name" value="MUDR FAMILY TRANSPOSASE"/>
    <property type="match status" value="1"/>
</dbReference>
<evidence type="ECO:0000256" key="1">
    <source>
        <dbReference type="SAM" id="MobiDB-lite"/>
    </source>
</evidence>
<organism evidence="2 3">
    <name type="scientific">Arachis hypogaea</name>
    <name type="common">Peanut</name>
    <dbReference type="NCBI Taxonomy" id="3818"/>
    <lineage>
        <taxon>Eukaryota</taxon>
        <taxon>Viridiplantae</taxon>
        <taxon>Streptophyta</taxon>
        <taxon>Embryophyta</taxon>
        <taxon>Tracheophyta</taxon>
        <taxon>Spermatophyta</taxon>
        <taxon>Magnoliopsida</taxon>
        <taxon>eudicotyledons</taxon>
        <taxon>Gunneridae</taxon>
        <taxon>Pentapetalae</taxon>
        <taxon>rosids</taxon>
        <taxon>fabids</taxon>
        <taxon>Fabales</taxon>
        <taxon>Fabaceae</taxon>
        <taxon>Papilionoideae</taxon>
        <taxon>50 kb inversion clade</taxon>
        <taxon>dalbergioids sensu lato</taxon>
        <taxon>Dalbergieae</taxon>
        <taxon>Pterocarpus clade</taxon>
        <taxon>Arachis</taxon>
    </lineage>
</organism>
<feature type="region of interest" description="Disordered" evidence="1">
    <location>
        <begin position="1"/>
        <end position="52"/>
    </location>
</feature>
<sequence length="285" mass="32451">MPIIDEAKEDRIQNDSDIEDDRAEVYEGMNNDSEEDFETTYEVGDKDEDGDVGSEAAVENVVVLPAVSQPMDISPFMRNLDLDAIHALEFSEYANIGVADLEDGEFRIGIEVTLSLEESTTICISLSHRRSMQNARRMGDHFKLDSDTVVEVIRPLIETDLSIKVKSIIAEVQLRFNYTISYRKAWLAKQKSIAKVFFGWKDSYQALTWWFSIMIEANMQRVRNIVVHRFVKRNEVFEVHEMPNGKVLGVDLARRSCDCRHFQGHSRGRCPQRVGPSGVGDDDSP</sequence>
<reference evidence="2 3" key="1">
    <citation type="submission" date="2019-01" db="EMBL/GenBank/DDBJ databases">
        <title>Sequencing of cultivated peanut Arachis hypogaea provides insights into genome evolution and oil improvement.</title>
        <authorList>
            <person name="Chen X."/>
        </authorList>
    </citation>
    <scope>NUCLEOTIDE SEQUENCE [LARGE SCALE GENOMIC DNA]</scope>
    <source>
        <strain evidence="3">cv. Fuhuasheng</strain>
        <tissue evidence="2">Leaves</tissue>
    </source>
</reference>
<accession>A0A445AWJ2</accession>
<proteinExistence type="predicted"/>
<dbReference type="PANTHER" id="PTHR31973">
    <property type="entry name" value="POLYPROTEIN, PUTATIVE-RELATED"/>
    <property type="match status" value="1"/>
</dbReference>
<dbReference type="EMBL" id="SDMP01000011">
    <property type="protein sequence ID" value="RYR30791.1"/>
    <property type="molecule type" value="Genomic_DNA"/>
</dbReference>
<feature type="region of interest" description="Disordered" evidence="1">
    <location>
        <begin position="265"/>
        <end position="285"/>
    </location>
</feature>
<name>A0A445AWJ2_ARAHY</name>